<dbReference type="PANTHER" id="PTHR31025">
    <property type="entry name" value="SI:CH211-196P9.1-RELATED"/>
    <property type="match status" value="1"/>
</dbReference>
<name>A0A484CTB9_PERFV</name>
<organism evidence="1 2">
    <name type="scientific">Perca flavescens</name>
    <name type="common">American yellow perch</name>
    <name type="synonym">Morone flavescens</name>
    <dbReference type="NCBI Taxonomy" id="8167"/>
    <lineage>
        <taxon>Eukaryota</taxon>
        <taxon>Metazoa</taxon>
        <taxon>Chordata</taxon>
        <taxon>Craniata</taxon>
        <taxon>Vertebrata</taxon>
        <taxon>Euteleostomi</taxon>
        <taxon>Actinopterygii</taxon>
        <taxon>Neopterygii</taxon>
        <taxon>Teleostei</taxon>
        <taxon>Neoteleostei</taxon>
        <taxon>Acanthomorphata</taxon>
        <taxon>Eupercaria</taxon>
        <taxon>Perciformes</taxon>
        <taxon>Percoidei</taxon>
        <taxon>Percidae</taxon>
        <taxon>Percinae</taxon>
        <taxon>Perca</taxon>
    </lineage>
</organism>
<dbReference type="EMBL" id="SCKG01000013">
    <property type="protein sequence ID" value="TDH04624.1"/>
    <property type="molecule type" value="Genomic_DNA"/>
</dbReference>
<accession>A0A484CTB9</accession>
<dbReference type="AlphaFoldDB" id="A0A484CTB9"/>
<proteinExistence type="predicted"/>
<reference evidence="1 2" key="1">
    <citation type="submission" date="2019-01" db="EMBL/GenBank/DDBJ databases">
        <title>A chromosome-scale genome assembly of the yellow perch, Perca flavescens.</title>
        <authorList>
            <person name="Feron R."/>
            <person name="Morvezen R."/>
            <person name="Bestin A."/>
            <person name="Haffray P."/>
            <person name="Klopp C."/>
            <person name="Zahm M."/>
            <person name="Cabau C."/>
            <person name="Roques C."/>
            <person name="Donnadieu C."/>
            <person name="Bouchez O."/>
            <person name="Christie M."/>
            <person name="Larson W."/>
            <person name="Guiguen Y."/>
        </authorList>
    </citation>
    <scope>NUCLEOTIDE SEQUENCE [LARGE SCALE GENOMIC DNA]</scope>
    <source>
        <strain evidence="1">YP-PL-M2</strain>
        <tissue evidence="1">Blood</tissue>
    </source>
</reference>
<dbReference type="STRING" id="8167.A0A484CTB9"/>
<evidence type="ECO:0000313" key="2">
    <source>
        <dbReference type="Proteomes" id="UP000295070"/>
    </source>
</evidence>
<comment type="caution">
    <text evidence="1">The sequence shown here is derived from an EMBL/GenBank/DDBJ whole genome shotgun (WGS) entry which is preliminary data.</text>
</comment>
<keyword evidence="2" id="KW-1185">Reference proteome</keyword>
<sequence>MSFSPLKSQEHFFDPASHSGFLEMRLRNIRRKLEEGQRRYSRHKRCRDVEEMSSSVQDEGDGSEVREFIKLMKRLRPSAENMSSIKSAMQKTFTWRRSWISKHSPTMEEILQEYPRFLDIPTLLDTEFGKMHQGKGDLFLRRWEASIMPKLKAVAAREKGDVASLVEGMEDQTDDEKCYIMLVVLTHLLPPIAASRCSVKSAITQLVDFVPVCLMGILS</sequence>
<dbReference type="PANTHER" id="PTHR31025:SF28">
    <property type="match status" value="1"/>
</dbReference>
<evidence type="ECO:0000313" key="1">
    <source>
        <dbReference type="EMBL" id="TDH04624.1"/>
    </source>
</evidence>
<gene>
    <name evidence="1" type="ORF">EPR50_G00134660</name>
</gene>
<dbReference type="Proteomes" id="UP000295070">
    <property type="component" value="Chromosome 13"/>
</dbReference>
<protein>
    <submittedName>
        <fullName evidence="1">Uncharacterized protein</fullName>
    </submittedName>
</protein>